<reference evidence="8 9" key="1">
    <citation type="journal article" date="2012" name="Genome Biol.">
        <title>Sequencing three crocodilian genomes to illuminate the evolution of archosaurs and amniotes.</title>
        <authorList>
            <person name="St John J.A."/>
            <person name="Braun E.L."/>
            <person name="Isberg S.R."/>
            <person name="Miles L.G."/>
            <person name="Chong A.Y."/>
            <person name="Gongora J."/>
            <person name="Dalzell P."/>
            <person name="Moran C."/>
            <person name="Bed'hom B."/>
            <person name="Abzhanov A."/>
            <person name="Burgess S.C."/>
            <person name="Cooksey A.M."/>
            <person name="Castoe T.A."/>
            <person name="Crawford N.G."/>
            <person name="Densmore L.D."/>
            <person name="Drew J.C."/>
            <person name="Edwards S.V."/>
            <person name="Faircloth B.C."/>
            <person name="Fujita M.K."/>
            <person name="Greenwold M.J."/>
            <person name="Hoffmann F.G."/>
            <person name="Howard J.M."/>
            <person name="Iguchi T."/>
            <person name="Janes D.E."/>
            <person name="Khan S.Y."/>
            <person name="Kohno S."/>
            <person name="de Koning A.J."/>
            <person name="Lance S.L."/>
            <person name="McCarthy F.M."/>
            <person name="McCormack J.E."/>
            <person name="Merchant M.E."/>
            <person name="Peterson D.G."/>
            <person name="Pollock D.D."/>
            <person name="Pourmand N."/>
            <person name="Raney B.J."/>
            <person name="Roessler K.A."/>
            <person name="Sanford J.R."/>
            <person name="Sawyer R.H."/>
            <person name="Schmidt C.J."/>
            <person name="Triplett E.W."/>
            <person name="Tuberville T.D."/>
            <person name="Venegas-Anaya M."/>
            <person name="Howard J.T."/>
            <person name="Jarvis E.D."/>
            <person name="Guillette L.J.Jr."/>
            <person name="Glenn T.C."/>
            <person name="Green R.E."/>
            <person name="Ray D.A."/>
        </authorList>
    </citation>
    <scope>NUCLEOTIDE SEQUENCE [LARGE SCALE GENOMIC DNA]</scope>
    <source>
        <strain evidence="8">KSC_2009_1</strain>
    </source>
</reference>
<evidence type="ECO:0000256" key="7">
    <source>
        <dbReference type="SAM" id="Phobius"/>
    </source>
</evidence>
<evidence type="ECO:0000313" key="8">
    <source>
        <dbReference type="EMBL" id="KYO47182.1"/>
    </source>
</evidence>
<dbReference type="Proteomes" id="UP000050525">
    <property type="component" value="Unassembled WGS sequence"/>
</dbReference>
<evidence type="ECO:0000256" key="5">
    <source>
        <dbReference type="ARBA" id="ARBA00023004"/>
    </source>
</evidence>
<dbReference type="InterPro" id="IPR036396">
    <property type="entry name" value="Cyt_P450_sf"/>
</dbReference>
<dbReference type="STRING" id="8496.A0A151PDP2"/>
<dbReference type="Gene3D" id="1.10.630.10">
    <property type="entry name" value="Cytochrome P450"/>
    <property type="match status" value="2"/>
</dbReference>
<proteinExistence type="inferred from homology"/>
<keyword evidence="3 6" id="KW-0349">Heme</keyword>
<gene>
    <name evidence="8" type="ORF">Y1Q_0002200</name>
</gene>
<name>A0A151PDP2_ALLMI</name>
<dbReference type="AlphaFoldDB" id="A0A151PDP2"/>
<keyword evidence="7" id="KW-1133">Transmembrane helix</keyword>
<feature type="binding site" description="axial binding residue" evidence="6">
    <location>
        <position position="442"/>
    </location>
    <ligand>
        <name>heme</name>
        <dbReference type="ChEBI" id="CHEBI:30413"/>
    </ligand>
    <ligandPart>
        <name>Fe</name>
        <dbReference type="ChEBI" id="CHEBI:18248"/>
    </ligandPart>
</feature>
<organism evidence="8 9">
    <name type="scientific">Alligator mississippiensis</name>
    <name type="common">American alligator</name>
    <dbReference type="NCBI Taxonomy" id="8496"/>
    <lineage>
        <taxon>Eukaryota</taxon>
        <taxon>Metazoa</taxon>
        <taxon>Chordata</taxon>
        <taxon>Craniata</taxon>
        <taxon>Vertebrata</taxon>
        <taxon>Euteleostomi</taxon>
        <taxon>Archelosauria</taxon>
        <taxon>Archosauria</taxon>
        <taxon>Crocodylia</taxon>
        <taxon>Alligatoridae</taxon>
        <taxon>Alligatorinae</taxon>
        <taxon>Alligator</taxon>
    </lineage>
</organism>
<dbReference type="PRINTS" id="PR00385">
    <property type="entry name" value="P450"/>
</dbReference>
<feature type="transmembrane region" description="Helical" evidence="7">
    <location>
        <begin position="7"/>
        <end position="27"/>
    </location>
</feature>
<evidence type="ECO:0000313" key="9">
    <source>
        <dbReference type="Proteomes" id="UP000050525"/>
    </source>
</evidence>
<keyword evidence="7" id="KW-0472">Membrane</keyword>
<protein>
    <submittedName>
        <fullName evidence="8">Cytochrome P450 2J6-like</fullName>
    </submittedName>
</protein>
<dbReference type="GO" id="GO:0006082">
    <property type="term" value="P:organic acid metabolic process"/>
    <property type="evidence" value="ECO:0007669"/>
    <property type="project" value="TreeGrafter"/>
</dbReference>
<evidence type="ECO:0000256" key="6">
    <source>
        <dbReference type="PIRSR" id="PIRSR602401-1"/>
    </source>
</evidence>
<dbReference type="Pfam" id="PF00067">
    <property type="entry name" value="p450"/>
    <property type="match status" value="2"/>
</dbReference>
<dbReference type="InterPro" id="IPR001128">
    <property type="entry name" value="Cyt_P450"/>
</dbReference>
<dbReference type="GO" id="GO:0005737">
    <property type="term" value="C:cytoplasm"/>
    <property type="evidence" value="ECO:0007669"/>
    <property type="project" value="TreeGrafter"/>
</dbReference>
<evidence type="ECO:0000256" key="1">
    <source>
        <dbReference type="ARBA" id="ARBA00001971"/>
    </source>
</evidence>
<keyword evidence="7" id="KW-0812">Transmembrane</keyword>
<keyword evidence="5 6" id="KW-0408">Iron</keyword>
<dbReference type="InterPro" id="IPR050182">
    <property type="entry name" value="Cytochrome_P450_fam2"/>
</dbReference>
<evidence type="ECO:0000256" key="3">
    <source>
        <dbReference type="ARBA" id="ARBA00022617"/>
    </source>
</evidence>
<keyword evidence="4 6" id="KW-0479">Metal-binding</keyword>
<keyword evidence="9" id="KW-1185">Reference proteome</keyword>
<sequence length="891" mass="102073">MESRSDMLMISEVLIFLVVSLVIAQFLKLQWAHRQLPPGPMPLPIFGSLWQLNFQANHKMLEKLAKLHGNIFTFWLGHTPAVVLYRFQAVKDGLTTHPEDVSGRMETPVFKQMANGKGILLSNGHTWKQQRRFGIISLRKLGMGKKSLEHRIQKEAHHLVDNFMTTNEKPLDPTFPVVHAVSNVMSAVVFGHRFSRDDETFHRLIEAFDCIVAFGNSLTYFLCEILPGVMQYLPGPQKKALACCEFIHSFIRKEIESHRESGIADESQDFIDCYLEQMAKTKDEPNSTYDEDNMIQSIFDLFMAGTETTTTTMRWALMFMVLYPDIQEKVQQELDAVLGPSHTICYEDRKKLPYTNAVIHEIQRYGSIVLITIPRKSVKDTVLLGYPIPKGTLVIPVLDSALYDPEQWEIPKQFNPNHFLDKDGNFVSREAFLPFSAGHRVCLGEQMARIELFIFFSNLLRAFKFTLPEGFLKVLWARRRLPPGPVPFPVLGNLFQMNFRIHHETLKKMAKTHGHIFTLWLANVPVVVLQGFQAVKDGLTTHAEDVSARPKTAAFDVLTNGNGIMFSNGHVWKQQRRFCFMILRKLGTGKEHRIQEEASHLVEHLDNMKGRSLDPSLVLGYTVANVICAVAFGHRFSLEDKHFHKLIEIIADIIAYGNSSFYFLHEYVPWLMDYIPGPHKKTVQGIAVVRSIIREEIRSCEKCDRTDEPENFIDFYLAQTAKAKEDPKSTYEEDNLVQSIFDLFVAGIETTTTTLRWALLYMLVYPDIQEKVQQELDAVLGPSHTICYEDRKKLPYTNAVIHEILRYSRVVLIALPRASVRDTDLLGFSVPKNTIILSNIDSVLTDPGQWETPEEFNPNHFLDKDGNFVSREAFLPFSTDRLSDYHSKPQH</sequence>
<dbReference type="InterPro" id="IPR017972">
    <property type="entry name" value="Cyt_P450_CS"/>
</dbReference>
<dbReference type="eggNOG" id="KOG0156">
    <property type="taxonomic scope" value="Eukaryota"/>
</dbReference>
<dbReference type="GO" id="GO:0006805">
    <property type="term" value="P:xenobiotic metabolic process"/>
    <property type="evidence" value="ECO:0007669"/>
    <property type="project" value="TreeGrafter"/>
</dbReference>
<comment type="cofactor">
    <cofactor evidence="1 6">
        <name>heme</name>
        <dbReference type="ChEBI" id="CHEBI:30413"/>
    </cofactor>
</comment>
<dbReference type="GO" id="GO:0016712">
    <property type="term" value="F:oxidoreductase activity, acting on paired donors, with incorporation or reduction of molecular oxygen, reduced flavin or flavoprotein as one donor, and incorporation of one atom of oxygen"/>
    <property type="evidence" value="ECO:0007669"/>
    <property type="project" value="TreeGrafter"/>
</dbReference>
<dbReference type="SUPFAM" id="SSF48264">
    <property type="entry name" value="Cytochrome P450"/>
    <property type="match status" value="2"/>
</dbReference>
<comment type="similarity">
    <text evidence="2">Belongs to the cytochrome P450 family.</text>
</comment>
<comment type="caution">
    <text evidence="8">The sequence shown here is derived from an EMBL/GenBank/DDBJ whole genome shotgun (WGS) entry which is preliminary data.</text>
</comment>
<dbReference type="InterPro" id="IPR002401">
    <property type="entry name" value="Cyt_P450_E_grp-I"/>
</dbReference>
<dbReference type="PANTHER" id="PTHR24300:SF134">
    <property type="entry name" value="CYTOCHROME P450, FAMILY 2, SUBFAMILY AB, POLYPEPTIDE 2-RELATED"/>
    <property type="match status" value="1"/>
</dbReference>
<dbReference type="PANTHER" id="PTHR24300">
    <property type="entry name" value="CYTOCHROME P450 508A4-RELATED"/>
    <property type="match status" value="1"/>
</dbReference>
<dbReference type="PROSITE" id="PS00086">
    <property type="entry name" value="CYTOCHROME_P450"/>
    <property type="match status" value="1"/>
</dbReference>
<evidence type="ECO:0000256" key="2">
    <source>
        <dbReference type="ARBA" id="ARBA00010617"/>
    </source>
</evidence>
<dbReference type="FunFam" id="1.10.630.10:FF:000176">
    <property type="entry name" value="Uncharacterized protein"/>
    <property type="match status" value="2"/>
</dbReference>
<dbReference type="GO" id="GO:0005506">
    <property type="term" value="F:iron ion binding"/>
    <property type="evidence" value="ECO:0007669"/>
    <property type="project" value="InterPro"/>
</dbReference>
<dbReference type="PRINTS" id="PR00463">
    <property type="entry name" value="EP450I"/>
</dbReference>
<evidence type="ECO:0000256" key="4">
    <source>
        <dbReference type="ARBA" id="ARBA00022723"/>
    </source>
</evidence>
<accession>A0A151PDP2</accession>
<dbReference type="GO" id="GO:0020037">
    <property type="term" value="F:heme binding"/>
    <property type="evidence" value="ECO:0007669"/>
    <property type="project" value="InterPro"/>
</dbReference>
<dbReference type="EMBL" id="AKHW03000476">
    <property type="protein sequence ID" value="KYO47182.1"/>
    <property type="molecule type" value="Genomic_DNA"/>
</dbReference>